<dbReference type="Gene3D" id="3.40.50.150">
    <property type="entry name" value="Vaccinia Virus protein VP39"/>
    <property type="match status" value="1"/>
</dbReference>
<sequence length="227" mass="25968">MQFAATYKEKEELNQYWYSAKTIEVRTVLAMVVVASHGVHLMRVCLLQYLAKEILRNNPSAVAFLSTPSLYYACEELQNDAASTSTSKPTFVLFDYDVALPRVVHYDFNHPTTFPDEFAHKFDFIVIDPPFITEHVWTKYAESARFLVAPGGKLLLTTIGTRRHRRLGGRFDTWIHIAENKDMLATLLSCTLRRFQPSIPHLVYQYGTFANYDSPALDAVNPEIPQD</sequence>
<dbReference type="AlphaFoldDB" id="A0A3R7D754"/>
<keyword evidence="4" id="KW-0808">Transferase</keyword>
<dbReference type="GO" id="GO:0003676">
    <property type="term" value="F:nucleic acid binding"/>
    <property type="evidence" value="ECO:0007669"/>
    <property type="project" value="InterPro"/>
</dbReference>
<dbReference type="PROSITE" id="PS00092">
    <property type="entry name" value="N6_MTASE"/>
    <property type="match status" value="1"/>
</dbReference>
<evidence type="ECO:0000256" key="3">
    <source>
        <dbReference type="ARBA" id="ARBA00022603"/>
    </source>
</evidence>
<keyword evidence="3" id="KW-0489">Methyltransferase</keyword>
<dbReference type="GO" id="GO:0016279">
    <property type="term" value="F:protein-lysine N-methyltransferase activity"/>
    <property type="evidence" value="ECO:0007669"/>
    <property type="project" value="InterPro"/>
</dbReference>
<dbReference type="GO" id="GO:0032259">
    <property type="term" value="P:methylation"/>
    <property type="evidence" value="ECO:0007669"/>
    <property type="project" value="UniProtKB-KW"/>
</dbReference>
<reference evidence="5 6" key="1">
    <citation type="submission" date="2018-08" db="EMBL/GenBank/DDBJ databases">
        <title>Aphanomyces genome sequencing and annotation.</title>
        <authorList>
            <person name="Minardi D."/>
            <person name="Oidtmann B."/>
            <person name="Van Der Giezen M."/>
            <person name="Studholme D.J."/>
        </authorList>
    </citation>
    <scope>NUCLEOTIDE SEQUENCE [LARGE SCALE GENOMIC DNA]</scope>
    <source>
        <strain evidence="5 6">NJM0002</strain>
    </source>
</reference>
<dbReference type="InterPro" id="IPR019369">
    <property type="entry name" value="Efm5/EEF1AKMT1"/>
</dbReference>
<evidence type="ECO:0000313" key="5">
    <source>
        <dbReference type="EMBL" id="RHY34843.1"/>
    </source>
</evidence>
<dbReference type="EMBL" id="QUSY01000017">
    <property type="protein sequence ID" value="RHY34843.1"/>
    <property type="molecule type" value="Genomic_DNA"/>
</dbReference>
<dbReference type="Pfam" id="PF10237">
    <property type="entry name" value="N6-adenineMlase"/>
    <property type="match status" value="1"/>
</dbReference>
<dbReference type="PANTHER" id="PTHR13200">
    <property type="entry name" value="EEF1A LYSINE METHYLTRANSFERASE 1"/>
    <property type="match status" value="1"/>
</dbReference>
<dbReference type="GO" id="GO:0005737">
    <property type="term" value="C:cytoplasm"/>
    <property type="evidence" value="ECO:0007669"/>
    <property type="project" value="UniProtKB-SubCell"/>
</dbReference>
<keyword evidence="6" id="KW-1185">Reference proteome</keyword>
<protein>
    <submittedName>
        <fullName evidence="5">Uncharacterized protein</fullName>
    </submittedName>
</protein>
<dbReference type="PANTHER" id="PTHR13200:SF1">
    <property type="entry name" value="NUCLEIC ACID BINDING PROTEIN"/>
    <property type="match status" value="1"/>
</dbReference>
<keyword evidence="2" id="KW-0963">Cytoplasm</keyword>
<evidence type="ECO:0000256" key="1">
    <source>
        <dbReference type="ARBA" id="ARBA00004496"/>
    </source>
</evidence>
<evidence type="ECO:0000313" key="6">
    <source>
        <dbReference type="Proteomes" id="UP000285060"/>
    </source>
</evidence>
<organism evidence="5 6">
    <name type="scientific">Aphanomyces invadans</name>
    <dbReference type="NCBI Taxonomy" id="157072"/>
    <lineage>
        <taxon>Eukaryota</taxon>
        <taxon>Sar</taxon>
        <taxon>Stramenopiles</taxon>
        <taxon>Oomycota</taxon>
        <taxon>Saprolegniomycetes</taxon>
        <taxon>Saprolegniales</taxon>
        <taxon>Verrucalvaceae</taxon>
        <taxon>Aphanomyces</taxon>
    </lineage>
</organism>
<dbReference type="InterPro" id="IPR029063">
    <property type="entry name" value="SAM-dependent_MTases_sf"/>
</dbReference>
<gene>
    <name evidence="5" type="ORF">DYB32_000635</name>
</gene>
<accession>A0A3R7D754</accession>
<dbReference type="VEuPathDB" id="FungiDB:H310_10549"/>
<evidence type="ECO:0000256" key="2">
    <source>
        <dbReference type="ARBA" id="ARBA00022490"/>
    </source>
</evidence>
<comment type="subcellular location">
    <subcellularLocation>
        <location evidence="1">Cytoplasm</location>
    </subcellularLocation>
</comment>
<name>A0A3R7D754_9STRA</name>
<dbReference type="InterPro" id="IPR041370">
    <property type="entry name" value="Mlase_EEF1AKMT1/ZCCHC4"/>
</dbReference>
<proteinExistence type="predicted"/>
<comment type="caution">
    <text evidence="5">The sequence shown here is derived from an EMBL/GenBank/DDBJ whole genome shotgun (WGS) entry which is preliminary data.</text>
</comment>
<dbReference type="CDD" id="cd02440">
    <property type="entry name" value="AdoMet_MTases"/>
    <property type="match status" value="1"/>
</dbReference>
<dbReference type="InterPro" id="IPR002052">
    <property type="entry name" value="DNA_methylase_N6_adenine_CS"/>
</dbReference>
<dbReference type="Proteomes" id="UP000285060">
    <property type="component" value="Unassembled WGS sequence"/>
</dbReference>
<dbReference type="SUPFAM" id="SSF53335">
    <property type="entry name" value="S-adenosyl-L-methionine-dependent methyltransferases"/>
    <property type="match status" value="1"/>
</dbReference>
<evidence type="ECO:0000256" key="4">
    <source>
        <dbReference type="ARBA" id="ARBA00022679"/>
    </source>
</evidence>